<evidence type="ECO:0000256" key="1">
    <source>
        <dbReference type="SAM" id="MobiDB-lite"/>
    </source>
</evidence>
<comment type="caution">
    <text evidence="2">The sequence shown here is derived from an EMBL/GenBank/DDBJ whole genome shotgun (WGS) entry which is preliminary data.</text>
</comment>
<evidence type="ECO:0000313" key="2">
    <source>
        <dbReference type="EMBL" id="GBO09434.1"/>
    </source>
</evidence>
<feature type="region of interest" description="Disordered" evidence="1">
    <location>
        <begin position="32"/>
        <end position="54"/>
    </location>
</feature>
<dbReference type="EMBL" id="BGPR01034884">
    <property type="protein sequence ID" value="GBO09434.1"/>
    <property type="molecule type" value="Genomic_DNA"/>
</dbReference>
<reference evidence="2 3" key="1">
    <citation type="journal article" date="2019" name="Sci. Rep.">
        <title>Orb-weaving spider Araneus ventricosus genome elucidates the spidroin gene catalogue.</title>
        <authorList>
            <person name="Kono N."/>
            <person name="Nakamura H."/>
            <person name="Ohtoshi R."/>
            <person name="Moran D.A.P."/>
            <person name="Shinohara A."/>
            <person name="Yoshida Y."/>
            <person name="Fujiwara M."/>
            <person name="Mori M."/>
            <person name="Tomita M."/>
            <person name="Arakawa K."/>
        </authorList>
    </citation>
    <scope>NUCLEOTIDE SEQUENCE [LARGE SCALE GENOMIC DNA]</scope>
</reference>
<dbReference type="Proteomes" id="UP000499080">
    <property type="component" value="Unassembled WGS sequence"/>
</dbReference>
<keyword evidence="3" id="KW-1185">Reference proteome</keyword>
<name>A0A4Y2UBI1_ARAVE</name>
<feature type="non-terminal residue" evidence="2">
    <location>
        <position position="1"/>
    </location>
</feature>
<proteinExistence type="predicted"/>
<accession>A0A4Y2UBI1</accession>
<sequence>GKNLDRASQESDVFVRIGTSHCNVTSLSRSQLTCRPSKTQPPARDANGEPDPSKIPEVWPVHSCRIVILLLIAYHRKSTESRRILKNMQEPSKVEGGHRKSRSDIVVNMLRGHTGIPRIQKYKFRGRREHRQEYISHTKDGREIDDGAVCCLSRSESVPTVNVD</sequence>
<gene>
    <name evidence="2" type="ORF">AVEN_135556_1</name>
</gene>
<protein>
    <submittedName>
        <fullName evidence="2">Uncharacterized protein</fullName>
    </submittedName>
</protein>
<evidence type="ECO:0000313" key="3">
    <source>
        <dbReference type="Proteomes" id="UP000499080"/>
    </source>
</evidence>
<organism evidence="2 3">
    <name type="scientific">Araneus ventricosus</name>
    <name type="common">Orbweaver spider</name>
    <name type="synonym">Epeira ventricosa</name>
    <dbReference type="NCBI Taxonomy" id="182803"/>
    <lineage>
        <taxon>Eukaryota</taxon>
        <taxon>Metazoa</taxon>
        <taxon>Ecdysozoa</taxon>
        <taxon>Arthropoda</taxon>
        <taxon>Chelicerata</taxon>
        <taxon>Arachnida</taxon>
        <taxon>Araneae</taxon>
        <taxon>Araneomorphae</taxon>
        <taxon>Entelegynae</taxon>
        <taxon>Araneoidea</taxon>
        <taxon>Araneidae</taxon>
        <taxon>Araneus</taxon>
    </lineage>
</organism>
<dbReference type="AlphaFoldDB" id="A0A4Y2UBI1"/>